<dbReference type="InterPro" id="IPR011050">
    <property type="entry name" value="Pectin_lyase_fold/virulence"/>
</dbReference>
<dbReference type="InterPro" id="IPR006626">
    <property type="entry name" value="PbH1"/>
</dbReference>
<accession>A0A6P1XZU1</accession>
<dbReference type="PANTHER" id="PTHR11319:SF35">
    <property type="entry name" value="OUTER MEMBRANE PROTEIN PMPC-RELATED"/>
    <property type="match status" value="1"/>
</dbReference>
<dbReference type="SMART" id="SM00710">
    <property type="entry name" value="PbH1"/>
    <property type="match status" value="12"/>
</dbReference>
<protein>
    <recommendedName>
        <fullName evidence="2">Polymorphic outer membrane protein</fullName>
    </recommendedName>
</protein>
<evidence type="ECO:0008006" key="2">
    <source>
        <dbReference type="Google" id="ProtNLM"/>
    </source>
</evidence>
<dbReference type="SUPFAM" id="SSF51126">
    <property type="entry name" value="Pectin lyase-like"/>
    <property type="match status" value="2"/>
</dbReference>
<reference evidence="1" key="1">
    <citation type="submission" date="2020-01" db="EMBL/GenBank/DDBJ databases">
        <title>Complete genome sequence of a human oral phylogroup 1 Treponema sp. strain ATCC 700766, originally isolated from periodontitis dental plaque.</title>
        <authorList>
            <person name="Chan Y."/>
            <person name="Huo Y.-B."/>
            <person name="Yu X.-L."/>
            <person name="Zeng H."/>
            <person name="Leung W.-K."/>
            <person name="Watt R.M."/>
        </authorList>
    </citation>
    <scope>NUCLEOTIDE SEQUENCE [LARGE SCALE GENOMIC DNA]</scope>
    <source>
        <strain evidence="1">OMZ 804</strain>
    </source>
</reference>
<organism evidence="1">
    <name type="scientific">Treponema vincentii</name>
    <dbReference type="NCBI Taxonomy" id="69710"/>
    <lineage>
        <taxon>Bacteria</taxon>
        <taxon>Pseudomonadati</taxon>
        <taxon>Spirochaetota</taxon>
        <taxon>Spirochaetia</taxon>
        <taxon>Spirochaetales</taxon>
        <taxon>Treponemataceae</taxon>
        <taxon>Treponema</taxon>
    </lineage>
</organism>
<gene>
    <name evidence="1" type="ORF">GWP43_05335</name>
</gene>
<dbReference type="PANTHER" id="PTHR11319">
    <property type="entry name" value="G PROTEIN-COUPLED RECEPTOR-RELATED"/>
    <property type="match status" value="1"/>
</dbReference>
<proteinExistence type="predicted"/>
<dbReference type="RefSeq" id="WP_162663270.1">
    <property type="nucleotide sequence ID" value="NZ_CP048020.1"/>
</dbReference>
<dbReference type="EMBL" id="CP048020">
    <property type="protein sequence ID" value="QHX42961.1"/>
    <property type="molecule type" value="Genomic_DNA"/>
</dbReference>
<dbReference type="Gene3D" id="2.160.20.20">
    <property type="match status" value="1"/>
</dbReference>
<dbReference type="KEGG" id="trz:GWP43_05335"/>
<evidence type="ECO:0000313" key="1">
    <source>
        <dbReference type="EMBL" id="QHX42961.1"/>
    </source>
</evidence>
<name>A0A6P1XZU1_9SPIR</name>
<sequence>MRKLCTIITGIFLTLLFTNCQPFKDNIEDYLSYWSAEVIATDYRINPSYSTNAAGVLCVPSIAANGSDTDVTVTVNLHNPKNFTLKTPSSSADAGKVIRFPGLSTQPTYGDTKDYSLTQTALDTLTLTYKSSFLKKYEWGTGDISPEITFRTADNDRVFRQKFRLNLKADTVPALEYKGVGKTLVDGERYYVLIFQAKGMDAMIGTEYVHRDIKKLHITKEGGASAVYTIQNINFSSQTFSWSLGDPFLNTADDLEIGDYEGSKPPFPAPTDKWLIYYKTDIEISPSSAAKTYTAQLSDAAGLRSNEVECSTVKWKVGFIDLVVTNPSSYLPQSGETGEHDQPYSVRCDENGAILQATCNTPPGVTISYTVYDITSSPAVETETSKGSGASPLTGIRLITPATVGGTKNYKVALKATAPGFTEYTRDVYYTLTRAGAVTIDASRLRENEKWKKLREAVENATAGDIITIKGEIKATNDTGNYGEITINKDLTIRGKSGKETDILNADTAATGKTHRIFNVQTGKTLTLSGLTLKNATASSGGNGGAILVNITNGKVVLSNCTIKDCKAGTNGTGGGIFVQSSGRAELSNCTIEGCNANGGSGGAIGSQGGTVTITGCTLTGNSATDGGAVYVTSSGVFTMHSGTISDNMVQSTASKTRGGGVFVSVGATFTMKGGTISGNTATTQGSTGTKAMGGGICVSGDGQLTKFIMEGDSPKITGNKVKTAAGSNLSTIGGGVCVYDGATFEMKAGSIENNEARDGNAQYFGHAGGGVCVGDSVAGGTTGASFTMTGGTISKNKAGYGGGVAVTSKSTFTMKGGTIGGANEDDKNTATTESGGGVAVMHGTFTMEGGMISKNTAAGYGGGIHSMNFNGNKGVITVKGTSVISNNTANSGGGGISSSHQLTIEPIDSNSPVIKENTTGSYGGGIYLPYNSTLTFTGGTVTDNTASSHGSGIYLQDKTTTVKMSGTATVKAGNDVYLGGTTSDYSFITVTGALTGQQAAMLTMQNDNAGYNEGREVVKGSSSYTLGGENVNKFPITKQTVPSEQKWTTELGTNALKLKKKTS</sequence>
<dbReference type="InterPro" id="IPR012332">
    <property type="entry name" value="Autotransporter_pectin_lyase_C"/>
</dbReference>
<dbReference type="Proteomes" id="UP000464374">
    <property type="component" value="Chromosome"/>
</dbReference>
<dbReference type="AlphaFoldDB" id="A0A6P1XZU1"/>